<dbReference type="InterPro" id="IPR041657">
    <property type="entry name" value="HTH_17"/>
</dbReference>
<evidence type="ECO:0000313" key="3">
    <source>
        <dbReference type="EMBL" id="BBY41670.1"/>
    </source>
</evidence>
<reference evidence="2 6" key="2">
    <citation type="journal article" date="2019" name="Emerg. Microbes Infect.">
        <title>Comprehensive subspecies identification of 175 nontuberculous mycobacteria species based on 7547 genomic profiles.</title>
        <authorList>
            <person name="Matsumoto Y."/>
            <person name="Kinjo T."/>
            <person name="Motooka D."/>
            <person name="Nabeya D."/>
            <person name="Jung N."/>
            <person name="Uechi K."/>
            <person name="Horii T."/>
            <person name="Iida T."/>
            <person name="Fujita J."/>
            <person name="Nakamura S."/>
        </authorList>
    </citation>
    <scope>NUCLEOTIDE SEQUENCE [LARGE SCALE GENOMIC DNA]</scope>
    <source>
        <strain evidence="2 6">JCM 18113</strain>
    </source>
</reference>
<sequence>MAADIRYGDGLTISFGMAAFVVDLVGLTEKLLARQNGQPLPPKARDLRDGLSDGLARAAANAGVSSKAVLAEEVLAFERSPEAAAEVLGIQPGSVRYACRAGRIGRKVGDRWLISDEEIEMYRENYLRGV</sequence>
<dbReference type="AlphaFoldDB" id="A0A1X0G408"/>
<name>A0A1X0G408_MYCNT</name>
<dbReference type="EMBL" id="AP022590">
    <property type="protein sequence ID" value="BBY41670.1"/>
    <property type="molecule type" value="Genomic_DNA"/>
</dbReference>
<dbReference type="Proteomes" id="UP000465812">
    <property type="component" value="Chromosome"/>
</dbReference>
<accession>A0A1X0G408</accession>
<dbReference type="STRING" id="560555.BST30_01935"/>
<dbReference type="EMBL" id="AP022590">
    <property type="protein sequence ID" value="BBY35888.1"/>
    <property type="molecule type" value="Genomic_DNA"/>
</dbReference>
<keyword evidence="6" id="KW-1185">Reference proteome</keyword>
<reference evidence="4 5" key="1">
    <citation type="submission" date="2017-02" db="EMBL/GenBank/DDBJ databases">
        <title>The new phylogeny of genus Mycobacterium.</title>
        <authorList>
            <person name="Tortoli E."/>
            <person name="Trovato A."/>
            <person name="Cirillo D.M."/>
        </authorList>
    </citation>
    <scope>NUCLEOTIDE SEQUENCE [LARGE SCALE GENOMIC DNA]</scope>
    <source>
        <strain evidence="4 5">DSM 45255</strain>
    </source>
</reference>
<reference evidence="2" key="4">
    <citation type="submission" date="2020-02" db="EMBL/GenBank/DDBJ databases">
        <authorList>
            <person name="Matsumoto Y."/>
            <person name="Kinjo T."/>
            <person name="Motooka D."/>
            <person name="Nabeya D."/>
            <person name="Jung N."/>
            <person name="Uechi K."/>
            <person name="Horii T."/>
            <person name="Iida T."/>
            <person name="Fujita J."/>
            <person name="Nakamura S."/>
        </authorList>
    </citation>
    <scope>NUCLEOTIDE SEQUENCE</scope>
    <source>
        <strain evidence="2">JCM 18113</strain>
    </source>
</reference>
<evidence type="ECO:0000313" key="6">
    <source>
        <dbReference type="Proteomes" id="UP000465812"/>
    </source>
</evidence>
<protein>
    <recommendedName>
        <fullName evidence="1">Helix-turn-helix domain-containing protein</fullName>
    </recommendedName>
</protein>
<dbReference type="EMBL" id="MVHW01000002">
    <property type="protein sequence ID" value="ORB08724.1"/>
    <property type="molecule type" value="Genomic_DNA"/>
</dbReference>
<gene>
    <name evidence="4" type="ORF">BST30_01935</name>
    <name evidence="2" type="ORF">MMAN_00220</name>
    <name evidence="3" type="ORF">MMAN_58040</name>
</gene>
<dbReference type="Proteomes" id="UP000192760">
    <property type="component" value="Unassembled WGS sequence"/>
</dbReference>
<dbReference type="Pfam" id="PF12728">
    <property type="entry name" value="HTH_17"/>
    <property type="match status" value="1"/>
</dbReference>
<evidence type="ECO:0000313" key="5">
    <source>
        <dbReference type="Proteomes" id="UP000192760"/>
    </source>
</evidence>
<feature type="domain" description="Helix-turn-helix" evidence="1">
    <location>
        <begin position="81"/>
        <end position="125"/>
    </location>
</feature>
<proteinExistence type="predicted"/>
<reference evidence="3" key="3">
    <citation type="submission" date="2020-02" db="EMBL/GenBank/DDBJ databases">
        <authorList>
            <person name="Matsumoto Y."/>
            <person name="Motooka D."/>
            <person name="Nakamura S."/>
        </authorList>
    </citation>
    <scope>NUCLEOTIDE SEQUENCE</scope>
    <source>
        <strain evidence="3">JCM 18113</strain>
    </source>
</reference>
<evidence type="ECO:0000259" key="1">
    <source>
        <dbReference type="Pfam" id="PF12728"/>
    </source>
</evidence>
<evidence type="ECO:0000313" key="4">
    <source>
        <dbReference type="EMBL" id="ORB08724.1"/>
    </source>
</evidence>
<dbReference type="RefSeq" id="WP_083092768.1">
    <property type="nucleotide sequence ID" value="NZ_AP022590.1"/>
</dbReference>
<organism evidence="4 5">
    <name type="scientific">Mycobacterium mantenii</name>
    <dbReference type="NCBI Taxonomy" id="560555"/>
    <lineage>
        <taxon>Bacteria</taxon>
        <taxon>Bacillati</taxon>
        <taxon>Actinomycetota</taxon>
        <taxon>Actinomycetes</taxon>
        <taxon>Mycobacteriales</taxon>
        <taxon>Mycobacteriaceae</taxon>
        <taxon>Mycobacterium</taxon>
        <taxon>Mycobacterium avium complex (MAC)</taxon>
    </lineage>
</organism>
<evidence type="ECO:0000313" key="2">
    <source>
        <dbReference type="EMBL" id="BBY35888.1"/>
    </source>
</evidence>